<evidence type="ECO:0000256" key="4">
    <source>
        <dbReference type="ARBA" id="ARBA00022729"/>
    </source>
</evidence>
<dbReference type="InterPro" id="IPR004682">
    <property type="entry name" value="TRAP_DctP"/>
</dbReference>
<dbReference type="AlphaFoldDB" id="A0A921AX27"/>
<proteinExistence type="inferred from homology"/>
<name>A0A921AX27_9BACT</name>
<dbReference type="InterPro" id="IPR018389">
    <property type="entry name" value="DctP_fam"/>
</dbReference>
<feature type="chain" id="PRO_5037597409" evidence="5">
    <location>
        <begin position="24"/>
        <end position="362"/>
    </location>
</feature>
<organism evidence="6 7">
    <name type="scientific">Mailhella massiliensis</name>
    <dbReference type="NCBI Taxonomy" id="1903261"/>
    <lineage>
        <taxon>Bacteria</taxon>
        <taxon>Pseudomonadati</taxon>
        <taxon>Thermodesulfobacteriota</taxon>
        <taxon>Desulfovibrionia</taxon>
        <taxon>Desulfovibrionales</taxon>
        <taxon>Desulfovibrionaceae</taxon>
        <taxon>Mailhella</taxon>
    </lineage>
</organism>
<comment type="caution">
    <text evidence="6">The sequence shown here is derived from an EMBL/GenBank/DDBJ whole genome shotgun (WGS) entry which is preliminary data.</text>
</comment>
<comment type="subcellular location">
    <subcellularLocation>
        <location evidence="1">Cell envelope</location>
    </subcellularLocation>
</comment>
<dbReference type="Gene3D" id="3.40.190.170">
    <property type="entry name" value="Bacterial extracellular solute-binding protein, family 7"/>
    <property type="match status" value="1"/>
</dbReference>
<comment type="similarity">
    <text evidence="2">Belongs to the bacterial solute-binding protein 7 family.</text>
</comment>
<reference evidence="6" key="2">
    <citation type="submission" date="2021-09" db="EMBL/GenBank/DDBJ databases">
        <authorList>
            <person name="Gilroy R."/>
        </authorList>
    </citation>
    <scope>NUCLEOTIDE SEQUENCE</scope>
    <source>
        <strain evidence="6">ChiGjej2B2-19336</strain>
    </source>
</reference>
<dbReference type="PANTHER" id="PTHR33376">
    <property type="match status" value="1"/>
</dbReference>
<dbReference type="NCBIfam" id="TIGR00787">
    <property type="entry name" value="dctP"/>
    <property type="match status" value="1"/>
</dbReference>
<dbReference type="GO" id="GO:0055085">
    <property type="term" value="P:transmembrane transport"/>
    <property type="evidence" value="ECO:0007669"/>
    <property type="project" value="InterPro"/>
</dbReference>
<keyword evidence="3" id="KW-0813">Transport</keyword>
<sequence length="362" mass="38976">MKKPLAILLSLAMLLAGAAAAEAKITLKVANSGPDTPENRTVCAADVYTDMVRKATNGEVELVFYHASKLGGEAEALEGIQMGTIDMGTLTSGPAANFVPQTMVFDIPYLIGSSPAGWEFLKSDFVKKLSDEFLKKTGVRILGIAEHGFRHFTAKGAELRTPADMKDLKIRVMENPAHMAMTRGLGASPTPISYSELYMALQQGVVDGMECPIANIHDSKFYEVQDSLVLDGHLYGPLVIFINEDKFQSLTPAQQEALYKGAEAFCIVHAGITAASDAAALKDMADKGMKIHELSPEELAMFRNAAQPAALEIIAKRIGQDWVDGAVKAASEAEAKVAGKEQALMDECIREAQEMVKIARGQ</sequence>
<dbReference type="EMBL" id="DYZA01000197">
    <property type="protein sequence ID" value="HJD97905.1"/>
    <property type="molecule type" value="Genomic_DNA"/>
</dbReference>
<dbReference type="GO" id="GO:0030288">
    <property type="term" value="C:outer membrane-bounded periplasmic space"/>
    <property type="evidence" value="ECO:0007669"/>
    <property type="project" value="InterPro"/>
</dbReference>
<protein>
    <submittedName>
        <fullName evidence="6">TRAP transporter substrate-binding protein DctP</fullName>
    </submittedName>
</protein>
<evidence type="ECO:0000256" key="5">
    <source>
        <dbReference type="SAM" id="SignalP"/>
    </source>
</evidence>
<evidence type="ECO:0000256" key="2">
    <source>
        <dbReference type="ARBA" id="ARBA00009023"/>
    </source>
</evidence>
<dbReference type="Proteomes" id="UP000698963">
    <property type="component" value="Unassembled WGS sequence"/>
</dbReference>
<gene>
    <name evidence="6" type="primary">dctP</name>
    <name evidence="6" type="ORF">K8W16_09715</name>
</gene>
<dbReference type="PANTHER" id="PTHR33376:SF4">
    <property type="entry name" value="SIALIC ACID-BINDING PERIPLASMIC PROTEIN SIAP"/>
    <property type="match status" value="1"/>
</dbReference>
<dbReference type="NCBIfam" id="NF037995">
    <property type="entry name" value="TRAP_S1"/>
    <property type="match status" value="1"/>
</dbReference>
<dbReference type="RefSeq" id="WP_304123043.1">
    <property type="nucleotide sequence ID" value="NZ_DYZA01000197.1"/>
</dbReference>
<reference evidence="6" key="1">
    <citation type="journal article" date="2021" name="PeerJ">
        <title>Extensive microbial diversity within the chicken gut microbiome revealed by metagenomics and culture.</title>
        <authorList>
            <person name="Gilroy R."/>
            <person name="Ravi A."/>
            <person name="Getino M."/>
            <person name="Pursley I."/>
            <person name="Horton D.L."/>
            <person name="Alikhan N.F."/>
            <person name="Baker D."/>
            <person name="Gharbi K."/>
            <person name="Hall N."/>
            <person name="Watson M."/>
            <person name="Adriaenssens E.M."/>
            <person name="Foster-Nyarko E."/>
            <person name="Jarju S."/>
            <person name="Secka A."/>
            <person name="Antonio M."/>
            <person name="Oren A."/>
            <person name="Chaudhuri R.R."/>
            <person name="La Ragione R."/>
            <person name="Hildebrand F."/>
            <person name="Pallen M.J."/>
        </authorList>
    </citation>
    <scope>NUCLEOTIDE SEQUENCE</scope>
    <source>
        <strain evidence="6">ChiGjej2B2-19336</strain>
    </source>
</reference>
<keyword evidence="4 5" id="KW-0732">Signal</keyword>
<dbReference type="Pfam" id="PF03480">
    <property type="entry name" value="DctP"/>
    <property type="match status" value="1"/>
</dbReference>
<evidence type="ECO:0000256" key="3">
    <source>
        <dbReference type="ARBA" id="ARBA00022448"/>
    </source>
</evidence>
<dbReference type="PIRSF" id="PIRSF006470">
    <property type="entry name" value="DctB"/>
    <property type="match status" value="1"/>
</dbReference>
<evidence type="ECO:0000256" key="1">
    <source>
        <dbReference type="ARBA" id="ARBA00004196"/>
    </source>
</evidence>
<dbReference type="InterPro" id="IPR038404">
    <property type="entry name" value="TRAP_DctP_sf"/>
</dbReference>
<evidence type="ECO:0000313" key="7">
    <source>
        <dbReference type="Proteomes" id="UP000698963"/>
    </source>
</evidence>
<feature type="signal peptide" evidence="5">
    <location>
        <begin position="1"/>
        <end position="23"/>
    </location>
</feature>
<accession>A0A921AX27</accession>
<evidence type="ECO:0000313" key="6">
    <source>
        <dbReference type="EMBL" id="HJD97905.1"/>
    </source>
</evidence>